<proteinExistence type="predicted"/>
<evidence type="ECO:0000313" key="6">
    <source>
        <dbReference type="EMBL" id="KAJ8792219.1"/>
    </source>
</evidence>
<evidence type="ECO:0000256" key="1">
    <source>
        <dbReference type="ARBA" id="ARBA00004370"/>
    </source>
</evidence>
<dbReference type="Proteomes" id="UP001159641">
    <property type="component" value="Unassembled WGS sequence"/>
</dbReference>
<evidence type="ECO:0000256" key="2">
    <source>
        <dbReference type="ARBA" id="ARBA00022692"/>
    </source>
</evidence>
<dbReference type="InterPro" id="IPR052403">
    <property type="entry name" value="LINC-complex_assoc"/>
</dbReference>
<evidence type="ECO:0000313" key="7">
    <source>
        <dbReference type="Proteomes" id="UP001159641"/>
    </source>
</evidence>
<dbReference type="PANTHER" id="PTHR47535:SF2">
    <property type="entry name" value="NESPRIN-3"/>
    <property type="match status" value="1"/>
</dbReference>
<name>A0AB34HKW3_ESCRO</name>
<dbReference type="PANTHER" id="PTHR47535">
    <property type="entry name" value="MUSCLE-SPECIFIC PROTEIN 300 KDA, ISOFORM G"/>
    <property type="match status" value="1"/>
</dbReference>
<dbReference type="GO" id="GO:0051015">
    <property type="term" value="F:actin filament binding"/>
    <property type="evidence" value="ECO:0007669"/>
    <property type="project" value="TreeGrafter"/>
</dbReference>
<reference evidence="6 7" key="1">
    <citation type="submission" date="2022-11" db="EMBL/GenBank/DDBJ databases">
        <title>Whole genome sequence of Eschrichtius robustus ER-17-0199.</title>
        <authorList>
            <person name="Bruniche-Olsen A."/>
            <person name="Black A.N."/>
            <person name="Fields C.J."/>
            <person name="Walden K."/>
            <person name="Dewoody J.A."/>
        </authorList>
    </citation>
    <scope>NUCLEOTIDE SEQUENCE [LARGE SCALE GENOMIC DNA]</scope>
    <source>
        <strain evidence="6">ER-17-0199</strain>
        <tissue evidence="6">Blubber</tissue>
    </source>
</reference>
<comment type="subcellular location">
    <subcellularLocation>
        <location evidence="1">Membrane</location>
    </subcellularLocation>
</comment>
<dbReference type="GO" id="GO:0007097">
    <property type="term" value="P:nuclear migration"/>
    <property type="evidence" value="ECO:0007669"/>
    <property type="project" value="TreeGrafter"/>
</dbReference>
<keyword evidence="2" id="KW-0812">Transmembrane</keyword>
<accession>A0AB34HKW3</accession>
<keyword evidence="4" id="KW-1133">Transmembrane helix</keyword>
<dbReference type="GO" id="GO:0034993">
    <property type="term" value="C:meiotic nuclear membrane microtubule tethering complex"/>
    <property type="evidence" value="ECO:0007669"/>
    <property type="project" value="TreeGrafter"/>
</dbReference>
<gene>
    <name evidence="6" type="ORF">J1605_020070</name>
</gene>
<keyword evidence="7" id="KW-1185">Reference proteome</keyword>
<dbReference type="AlphaFoldDB" id="A0AB34HKW3"/>
<dbReference type="Gene3D" id="1.20.58.60">
    <property type="match status" value="1"/>
</dbReference>
<evidence type="ECO:0008006" key="8">
    <source>
        <dbReference type="Google" id="ProtNLM"/>
    </source>
</evidence>
<dbReference type="GO" id="GO:0005640">
    <property type="term" value="C:nuclear outer membrane"/>
    <property type="evidence" value="ECO:0007669"/>
    <property type="project" value="TreeGrafter"/>
</dbReference>
<comment type="caution">
    <text evidence="6">The sequence shown here is derived from an EMBL/GenBank/DDBJ whole genome shotgun (WGS) entry which is preliminary data.</text>
</comment>
<keyword evidence="5" id="KW-0472">Membrane</keyword>
<protein>
    <recommendedName>
        <fullName evidence="8">Nesprin-3</fullName>
    </recommendedName>
</protein>
<sequence>MKVDMVLRAAEALLACCREDQKPEILARLRDVKAQWEETVTYMTHCHSRIEWVWLHWSEYLLARDEFYRWFQKMTVVLEPPVELQLGLKEKRWQLSHAQVLLHNVDHQAVLLDRLLEEAASLFSRIGDPSVDEDAQEKMKAEYDAVKTRAQVASTIHPPDTH</sequence>
<dbReference type="EMBL" id="JAIQCJ010001134">
    <property type="protein sequence ID" value="KAJ8792219.1"/>
    <property type="molecule type" value="Genomic_DNA"/>
</dbReference>
<dbReference type="GO" id="GO:0005737">
    <property type="term" value="C:cytoplasm"/>
    <property type="evidence" value="ECO:0007669"/>
    <property type="project" value="TreeGrafter"/>
</dbReference>
<evidence type="ECO:0000256" key="5">
    <source>
        <dbReference type="ARBA" id="ARBA00023136"/>
    </source>
</evidence>
<evidence type="ECO:0000256" key="4">
    <source>
        <dbReference type="ARBA" id="ARBA00022989"/>
    </source>
</evidence>
<organism evidence="6 7">
    <name type="scientific">Eschrichtius robustus</name>
    <name type="common">California gray whale</name>
    <name type="synonym">Eschrichtius gibbosus</name>
    <dbReference type="NCBI Taxonomy" id="9764"/>
    <lineage>
        <taxon>Eukaryota</taxon>
        <taxon>Metazoa</taxon>
        <taxon>Chordata</taxon>
        <taxon>Craniata</taxon>
        <taxon>Vertebrata</taxon>
        <taxon>Euteleostomi</taxon>
        <taxon>Mammalia</taxon>
        <taxon>Eutheria</taxon>
        <taxon>Laurasiatheria</taxon>
        <taxon>Artiodactyla</taxon>
        <taxon>Whippomorpha</taxon>
        <taxon>Cetacea</taxon>
        <taxon>Mysticeti</taxon>
        <taxon>Eschrichtiidae</taxon>
        <taxon>Eschrichtius</taxon>
    </lineage>
</organism>
<dbReference type="SUPFAM" id="SSF46966">
    <property type="entry name" value="Spectrin repeat"/>
    <property type="match status" value="1"/>
</dbReference>
<evidence type="ECO:0000256" key="3">
    <source>
        <dbReference type="ARBA" id="ARBA00022737"/>
    </source>
</evidence>
<keyword evidence="3" id="KW-0677">Repeat</keyword>